<dbReference type="Pfam" id="PF21050">
    <property type="entry name" value="ARMC9_ARM"/>
    <property type="match status" value="1"/>
</dbReference>
<comment type="caution">
    <text evidence="3">The sequence shown here is derived from an EMBL/GenBank/DDBJ whole genome shotgun (WGS) entry which is preliminary data.</text>
</comment>
<dbReference type="InterPro" id="IPR040369">
    <property type="entry name" value="ARMC9"/>
</dbReference>
<feature type="non-terminal residue" evidence="3">
    <location>
        <position position="211"/>
    </location>
</feature>
<dbReference type="InterPro" id="IPR048959">
    <property type="entry name" value="ARMC9_ARM_dom"/>
</dbReference>
<sequence>MNLCADEEGKRYCGANTKKVVNLLRQLLENPQASYVPYISGTLLNLLAQSDINVEARKQSLDRILSTLSEGTDNEQIRRQLRYIISVRFAQQLRLFIGDDDAFSEQNDVLEAELDTDLERELEEMPDAETVHKKADTGLLKREAPNFGAPRQHNFSRLGRKPGKEHTATDDKKRTTSRGVQDFPKISFCYLEICQSIHDGSKTCRCLKCSP</sequence>
<dbReference type="GO" id="GO:0005814">
    <property type="term" value="C:centriole"/>
    <property type="evidence" value="ECO:0007669"/>
    <property type="project" value="TreeGrafter"/>
</dbReference>
<evidence type="ECO:0000313" key="4">
    <source>
        <dbReference type="Proteomes" id="UP001162162"/>
    </source>
</evidence>
<evidence type="ECO:0000259" key="2">
    <source>
        <dbReference type="Pfam" id="PF21050"/>
    </source>
</evidence>
<organism evidence="3 4">
    <name type="scientific">Aromia moschata</name>
    <dbReference type="NCBI Taxonomy" id="1265417"/>
    <lineage>
        <taxon>Eukaryota</taxon>
        <taxon>Metazoa</taxon>
        <taxon>Ecdysozoa</taxon>
        <taxon>Arthropoda</taxon>
        <taxon>Hexapoda</taxon>
        <taxon>Insecta</taxon>
        <taxon>Pterygota</taxon>
        <taxon>Neoptera</taxon>
        <taxon>Endopterygota</taxon>
        <taxon>Coleoptera</taxon>
        <taxon>Polyphaga</taxon>
        <taxon>Cucujiformia</taxon>
        <taxon>Chrysomeloidea</taxon>
        <taxon>Cerambycidae</taxon>
        <taxon>Cerambycinae</taxon>
        <taxon>Callichromatini</taxon>
        <taxon>Aromia</taxon>
    </lineage>
</organism>
<gene>
    <name evidence="3" type="ORF">NQ318_001831</name>
</gene>
<dbReference type="PANTHER" id="PTHR14881:SF4">
    <property type="entry name" value="LISH DOMAIN-CONTAINING PROTEIN ARMC9"/>
    <property type="match status" value="1"/>
</dbReference>
<reference evidence="3" key="1">
    <citation type="journal article" date="2023" name="Insect Mol. Biol.">
        <title>Genome sequencing provides insights into the evolution of gene families encoding plant cell wall-degrading enzymes in longhorned beetles.</title>
        <authorList>
            <person name="Shin N.R."/>
            <person name="Okamura Y."/>
            <person name="Kirsch R."/>
            <person name="Pauchet Y."/>
        </authorList>
    </citation>
    <scope>NUCLEOTIDE SEQUENCE</scope>
    <source>
        <strain evidence="3">AMC_N1</strain>
    </source>
</reference>
<dbReference type="GO" id="GO:0036064">
    <property type="term" value="C:ciliary basal body"/>
    <property type="evidence" value="ECO:0007669"/>
    <property type="project" value="InterPro"/>
</dbReference>
<accession>A0AAV8Z1T0</accession>
<dbReference type="EMBL" id="JAPWTK010000020">
    <property type="protein sequence ID" value="KAJ8957835.1"/>
    <property type="molecule type" value="Genomic_DNA"/>
</dbReference>
<dbReference type="AlphaFoldDB" id="A0AAV8Z1T0"/>
<evidence type="ECO:0000313" key="3">
    <source>
        <dbReference type="EMBL" id="KAJ8957835.1"/>
    </source>
</evidence>
<dbReference type="Proteomes" id="UP001162162">
    <property type="component" value="Unassembled WGS sequence"/>
</dbReference>
<keyword evidence="4" id="KW-1185">Reference proteome</keyword>
<protein>
    <recommendedName>
        <fullName evidence="2">LisH domain-containing protein</fullName>
    </recommendedName>
</protein>
<dbReference type="GO" id="GO:0060271">
    <property type="term" value="P:cilium assembly"/>
    <property type="evidence" value="ECO:0007669"/>
    <property type="project" value="InterPro"/>
</dbReference>
<dbReference type="PANTHER" id="PTHR14881">
    <property type="entry name" value="LISH DOMAIN-CONTAINING PROTEIN ARMC9"/>
    <property type="match status" value="1"/>
</dbReference>
<name>A0AAV8Z1T0_9CUCU</name>
<feature type="compositionally biased region" description="Basic and acidic residues" evidence="1">
    <location>
        <begin position="162"/>
        <end position="174"/>
    </location>
</feature>
<feature type="region of interest" description="Disordered" evidence="1">
    <location>
        <begin position="144"/>
        <end position="178"/>
    </location>
</feature>
<proteinExistence type="predicted"/>
<feature type="domain" description="LisH" evidence="2">
    <location>
        <begin position="1"/>
        <end position="86"/>
    </location>
</feature>
<dbReference type="GO" id="GO:0097542">
    <property type="term" value="C:ciliary tip"/>
    <property type="evidence" value="ECO:0007669"/>
    <property type="project" value="TreeGrafter"/>
</dbReference>
<evidence type="ECO:0000256" key="1">
    <source>
        <dbReference type="SAM" id="MobiDB-lite"/>
    </source>
</evidence>